<comment type="similarity">
    <text evidence="2">Belongs to the RLP family.</text>
</comment>
<evidence type="ECO:0000313" key="13">
    <source>
        <dbReference type="EMBL" id="KAK7263905.1"/>
    </source>
</evidence>
<dbReference type="InterPro" id="IPR046956">
    <property type="entry name" value="RLP23-like"/>
</dbReference>
<dbReference type="Pfam" id="PF13855">
    <property type="entry name" value="LRR_8"/>
    <property type="match status" value="1"/>
</dbReference>
<keyword evidence="8 12" id="KW-1133">Transmembrane helix</keyword>
<keyword evidence="3" id="KW-1003">Cell membrane</keyword>
<dbReference type="EMBL" id="JAYKXN010000008">
    <property type="protein sequence ID" value="KAK7263905.1"/>
    <property type="molecule type" value="Genomic_DNA"/>
</dbReference>
<sequence>MIGSTLPEFLQGTGNCPSGKLLPNVSYFLMDNNLLVGKIPEWLVQLENLIQLGLDGNLLEGPIPVLLGSLQKLEYLNLSGNKLNGTLPESLGQLSELSELYLSSNKLTGMVTEAHFSKTTNLRNLDLSSNSINVDVNYNWTPPFQLYSVYMGSCPLGPSFPAWLKSQKEIAYLDLSNAGIIGFIPNWFWDISSNLADFNVSHNQLQGRLPNQVVPLVVNGFLDLSFNLFEGPVPLRKGNNLRGRIPPSLANCSFLEALDLGSNNLFGIIPASLGQLHRLRSLHLSDNNFGGDLPSSLRNLSNLETMDLGSIPASLGDLKGIAQEKKQNTYLMYGIFGSGYYEETLVVYTKDQRLEYTKTLSLVTSIDLSDNNFTGNLPNEITKLVGLVVLNLSRNHITGQIPQDMSNMHQLQSLDLSSNQLSGSIPSSISSLSFLGFLNLSNNNLLGAIPYTGQITTFDTPSFARNPGLCGPPLPVRCQGDNDPSNDFDEGENEYDGLIDKWFYLSVGLGFAAGILVPYFILANKRSWGSIKKYADVAYPTMAELLCMRWAMQLKYDPGFISGQLSELSYLDVSFNQLTGLVTEAHFPKLRMLTTLVTSSNSTIVNISSNWNPPFQLLQLNMGSCALGPSFPIWLKSQKKVTYLGLSDASILRGQLPNHVASFAEIESLDLSFNLFEGPIPLPTGNNLTGRILPSLANCYILEALDLVSNSLVGTIPGSLGELQKLRSLHLSDNYFWGNLPSSSRNVSNLKTMDLENNGFSDVIPPWFGEGFSHLRILNLRSNAFYGELPPDLSNLTS</sequence>
<evidence type="ECO:0000256" key="8">
    <source>
        <dbReference type="ARBA" id="ARBA00022989"/>
    </source>
</evidence>
<evidence type="ECO:0000256" key="11">
    <source>
        <dbReference type="ARBA" id="ARBA00023180"/>
    </source>
</evidence>
<comment type="caution">
    <text evidence="13">The sequence shown here is derived from an EMBL/GenBank/DDBJ whole genome shotgun (WGS) entry which is preliminary data.</text>
</comment>
<dbReference type="PANTHER" id="PTHR48063">
    <property type="entry name" value="LRR RECEPTOR-LIKE KINASE"/>
    <property type="match status" value="1"/>
</dbReference>
<evidence type="ECO:0000313" key="14">
    <source>
        <dbReference type="Proteomes" id="UP001359559"/>
    </source>
</evidence>
<evidence type="ECO:0000256" key="3">
    <source>
        <dbReference type="ARBA" id="ARBA00022475"/>
    </source>
</evidence>
<dbReference type="AlphaFoldDB" id="A0AAN9I515"/>
<dbReference type="SMART" id="SM00369">
    <property type="entry name" value="LRR_TYP"/>
    <property type="match status" value="9"/>
</dbReference>
<dbReference type="Gene3D" id="3.80.10.10">
    <property type="entry name" value="Ribonuclease Inhibitor"/>
    <property type="match status" value="4"/>
</dbReference>
<evidence type="ECO:0000256" key="6">
    <source>
        <dbReference type="ARBA" id="ARBA00022729"/>
    </source>
</evidence>
<dbReference type="SUPFAM" id="SSF52058">
    <property type="entry name" value="L domain-like"/>
    <property type="match status" value="3"/>
</dbReference>
<keyword evidence="10" id="KW-0675">Receptor</keyword>
<keyword evidence="14" id="KW-1185">Reference proteome</keyword>
<keyword evidence="9 12" id="KW-0472">Membrane</keyword>
<evidence type="ECO:0000256" key="9">
    <source>
        <dbReference type="ARBA" id="ARBA00023136"/>
    </source>
</evidence>
<proteinExistence type="inferred from homology"/>
<reference evidence="13 14" key="1">
    <citation type="submission" date="2024-01" db="EMBL/GenBank/DDBJ databases">
        <title>The genomes of 5 underutilized Papilionoideae crops provide insights into root nodulation and disease resistance.</title>
        <authorList>
            <person name="Yuan L."/>
        </authorList>
    </citation>
    <scope>NUCLEOTIDE SEQUENCE [LARGE SCALE GENOMIC DNA]</scope>
    <source>
        <strain evidence="13">LY-2023</strain>
        <tissue evidence="13">Leaf</tissue>
    </source>
</reference>
<dbReference type="PRINTS" id="PR00019">
    <property type="entry name" value="LEURICHRPT"/>
</dbReference>
<dbReference type="FunFam" id="3.80.10.10:FF:000213">
    <property type="entry name" value="Tyrosine-sulfated glycopeptide receptor 1"/>
    <property type="match status" value="1"/>
</dbReference>
<dbReference type="InterPro" id="IPR003591">
    <property type="entry name" value="Leu-rich_rpt_typical-subtyp"/>
</dbReference>
<evidence type="ECO:0000256" key="2">
    <source>
        <dbReference type="ARBA" id="ARBA00009592"/>
    </source>
</evidence>
<keyword evidence="4" id="KW-0433">Leucine-rich repeat</keyword>
<dbReference type="Pfam" id="PF00560">
    <property type="entry name" value="LRR_1"/>
    <property type="match status" value="8"/>
</dbReference>
<accession>A0AAN9I515</accession>
<dbReference type="Proteomes" id="UP001359559">
    <property type="component" value="Unassembled WGS sequence"/>
</dbReference>
<protein>
    <submittedName>
        <fullName evidence="13">Uncharacterized protein</fullName>
    </submittedName>
</protein>
<dbReference type="InterPro" id="IPR001611">
    <property type="entry name" value="Leu-rich_rpt"/>
</dbReference>
<dbReference type="FunFam" id="3.80.10.10:FF:001347">
    <property type="entry name" value="LRR receptor-like serine/threonine-protein kinase GSO2"/>
    <property type="match status" value="1"/>
</dbReference>
<evidence type="ECO:0000256" key="1">
    <source>
        <dbReference type="ARBA" id="ARBA00004251"/>
    </source>
</evidence>
<gene>
    <name evidence="13" type="ORF">RJT34_31504</name>
</gene>
<feature type="transmembrane region" description="Helical" evidence="12">
    <location>
        <begin position="502"/>
        <end position="523"/>
    </location>
</feature>
<dbReference type="PANTHER" id="PTHR48063:SF16">
    <property type="entry name" value="LRR RECEPTOR-LIKE SERINE_THREONINE-PROTEIN KINASE GSO1"/>
    <property type="match status" value="1"/>
</dbReference>
<name>A0AAN9I515_CLITE</name>
<keyword evidence="5 12" id="KW-0812">Transmembrane</keyword>
<organism evidence="13 14">
    <name type="scientific">Clitoria ternatea</name>
    <name type="common">Butterfly pea</name>
    <dbReference type="NCBI Taxonomy" id="43366"/>
    <lineage>
        <taxon>Eukaryota</taxon>
        <taxon>Viridiplantae</taxon>
        <taxon>Streptophyta</taxon>
        <taxon>Embryophyta</taxon>
        <taxon>Tracheophyta</taxon>
        <taxon>Spermatophyta</taxon>
        <taxon>Magnoliopsida</taxon>
        <taxon>eudicotyledons</taxon>
        <taxon>Gunneridae</taxon>
        <taxon>Pentapetalae</taxon>
        <taxon>rosids</taxon>
        <taxon>fabids</taxon>
        <taxon>Fabales</taxon>
        <taxon>Fabaceae</taxon>
        <taxon>Papilionoideae</taxon>
        <taxon>50 kb inversion clade</taxon>
        <taxon>NPAAA clade</taxon>
        <taxon>indigoferoid/millettioid clade</taxon>
        <taxon>Phaseoleae</taxon>
        <taxon>Clitoria</taxon>
    </lineage>
</organism>
<evidence type="ECO:0000256" key="10">
    <source>
        <dbReference type="ARBA" id="ARBA00023170"/>
    </source>
</evidence>
<dbReference type="GO" id="GO:0005886">
    <property type="term" value="C:plasma membrane"/>
    <property type="evidence" value="ECO:0007669"/>
    <property type="project" value="UniProtKB-SubCell"/>
</dbReference>
<keyword evidence="7" id="KW-0677">Repeat</keyword>
<dbReference type="PROSITE" id="PS51450">
    <property type="entry name" value="LRR"/>
    <property type="match status" value="1"/>
</dbReference>
<dbReference type="InterPro" id="IPR032675">
    <property type="entry name" value="LRR_dom_sf"/>
</dbReference>
<comment type="subcellular location">
    <subcellularLocation>
        <location evidence="1">Cell membrane</location>
        <topology evidence="1">Single-pass type I membrane protein</topology>
    </subcellularLocation>
</comment>
<evidence type="ECO:0000256" key="12">
    <source>
        <dbReference type="SAM" id="Phobius"/>
    </source>
</evidence>
<keyword evidence="11" id="KW-0325">Glycoprotein</keyword>
<dbReference type="FunFam" id="3.80.10.10:FF:000041">
    <property type="entry name" value="LRR receptor-like serine/threonine-protein kinase ERECTA"/>
    <property type="match status" value="2"/>
</dbReference>
<evidence type="ECO:0000256" key="4">
    <source>
        <dbReference type="ARBA" id="ARBA00022614"/>
    </source>
</evidence>
<evidence type="ECO:0000256" key="7">
    <source>
        <dbReference type="ARBA" id="ARBA00022737"/>
    </source>
</evidence>
<dbReference type="SMART" id="SM00365">
    <property type="entry name" value="LRR_SD22"/>
    <property type="match status" value="5"/>
</dbReference>
<keyword evidence="6" id="KW-0732">Signal</keyword>
<evidence type="ECO:0000256" key="5">
    <source>
        <dbReference type="ARBA" id="ARBA00022692"/>
    </source>
</evidence>